<dbReference type="GO" id="GO:0000794">
    <property type="term" value="C:condensed nuclear chromosome"/>
    <property type="evidence" value="ECO:0007669"/>
    <property type="project" value="InterPro"/>
</dbReference>
<gene>
    <name evidence="3" type="primary">LOC118432275</name>
</gene>
<reference evidence="3" key="2">
    <citation type="submission" date="2025-08" db="UniProtKB">
        <authorList>
            <consortium name="RefSeq"/>
        </authorList>
    </citation>
    <scope>IDENTIFICATION</scope>
    <source>
        <strain evidence="3">S238N-H82</strain>
        <tissue evidence="3">Testes</tissue>
    </source>
</reference>
<organism evidence="2 3">
    <name type="scientific">Branchiostoma floridae</name>
    <name type="common">Florida lancelet</name>
    <name type="synonym">Amphioxus</name>
    <dbReference type="NCBI Taxonomy" id="7739"/>
    <lineage>
        <taxon>Eukaryota</taxon>
        <taxon>Metazoa</taxon>
        <taxon>Chordata</taxon>
        <taxon>Cephalochordata</taxon>
        <taxon>Leptocardii</taxon>
        <taxon>Amphioxiformes</taxon>
        <taxon>Branchiostomatidae</taxon>
        <taxon>Branchiostoma</taxon>
    </lineage>
</organism>
<protein>
    <submittedName>
        <fullName evidence="3">Uncharacterized protein LOC118432275</fullName>
    </submittedName>
</protein>
<keyword evidence="2" id="KW-1185">Reference proteome</keyword>
<reference evidence="2" key="1">
    <citation type="journal article" date="2020" name="Nat. Ecol. Evol.">
        <title>Deeply conserved synteny resolves early events in vertebrate evolution.</title>
        <authorList>
            <person name="Simakov O."/>
            <person name="Marletaz F."/>
            <person name="Yue J.X."/>
            <person name="O'Connell B."/>
            <person name="Jenkins J."/>
            <person name="Brandt A."/>
            <person name="Calef R."/>
            <person name="Tung C.H."/>
            <person name="Huang T.K."/>
            <person name="Schmutz J."/>
            <person name="Satoh N."/>
            <person name="Yu J.K."/>
            <person name="Putnam N.H."/>
            <person name="Green R.E."/>
            <person name="Rokhsar D.S."/>
        </authorList>
    </citation>
    <scope>NUCLEOTIDE SEQUENCE [LARGE SCALE GENOMIC DNA]</scope>
    <source>
        <strain evidence="2">S238N-H82</strain>
    </source>
</reference>
<proteinExistence type="predicted"/>
<dbReference type="GeneID" id="118432275"/>
<evidence type="ECO:0000313" key="2">
    <source>
        <dbReference type="Proteomes" id="UP000001554"/>
    </source>
</evidence>
<dbReference type="KEGG" id="bfo:118432275"/>
<dbReference type="GO" id="GO:0000712">
    <property type="term" value="P:resolution of meiotic recombination intermediates"/>
    <property type="evidence" value="ECO:0007669"/>
    <property type="project" value="InterPro"/>
</dbReference>
<evidence type="ECO:0000313" key="3">
    <source>
        <dbReference type="RefSeq" id="XP_035699703.1"/>
    </source>
</evidence>
<dbReference type="AlphaFoldDB" id="A0A9J7MEE3"/>
<dbReference type="PANTHER" id="PTHR35668:SF1">
    <property type="entry name" value="PROTEIN SHORTAGE IN CHIASMATA 1 ORTHOLOG"/>
    <property type="match status" value="1"/>
</dbReference>
<dbReference type="OrthoDB" id="9909657at2759"/>
<accession>A0A9J7MEE3</accession>
<feature type="region of interest" description="Disordered" evidence="1">
    <location>
        <begin position="299"/>
        <end position="332"/>
    </location>
</feature>
<sequence>MHLTSAQCKNLQVEGQVDEIREDLTLLCGGLTSLRLEEFDTEERDVSVYYHNEVVFELIPSSNPASQDNSQDWEDLVEGVVKPKGSWEDFCQEDLESYADDPSDLLEEPASEDTMSRYRAQLPTVQAMCGRLQPKMVQDPFSNAQGKGCYSEKNLFKRDMSLKEDKVDIEDSHVQGEVFEKQPLVDAEGMLEDELLPQVTTPGSDGQILPSSQQLQGMLCLQEEQMETGVEPEMHSSQDIQALVTCSGKSCTKAGKPQETFEVCEEIIKVEETLQDFSQLNSQGLESKSPCQVEKSLLESPAELDQPEDQQASLKEMLSEVSPIKMSPKPSL</sequence>
<dbReference type="RefSeq" id="XP_035699703.1">
    <property type="nucleotide sequence ID" value="XM_035843810.1"/>
</dbReference>
<evidence type="ECO:0000256" key="1">
    <source>
        <dbReference type="SAM" id="MobiDB-lite"/>
    </source>
</evidence>
<dbReference type="PANTHER" id="PTHR35668">
    <property type="entry name" value="PROTEIN SHORTAGE IN CHIASMATA 1 ORTHOLOG"/>
    <property type="match status" value="1"/>
</dbReference>
<dbReference type="InterPro" id="IPR039991">
    <property type="entry name" value="SHOC1"/>
</dbReference>
<dbReference type="GO" id="GO:0016887">
    <property type="term" value="F:ATP hydrolysis activity"/>
    <property type="evidence" value="ECO:0007669"/>
    <property type="project" value="InterPro"/>
</dbReference>
<dbReference type="Proteomes" id="UP000001554">
    <property type="component" value="Chromosome 15"/>
</dbReference>
<name>A0A9J7MEE3_BRAFL</name>